<dbReference type="PROSITE" id="PS00870">
    <property type="entry name" value="CLPAB_1"/>
    <property type="match status" value="1"/>
</dbReference>
<comment type="subunit">
    <text evidence="8">Homohexamer. The oligomerization is ATP-dependent.</text>
</comment>
<keyword evidence="11" id="KW-0963">Cytoplasm</keyword>
<dbReference type="RefSeq" id="WP_329493608.1">
    <property type="nucleotide sequence ID" value="NZ_CP108460.1"/>
</dbReference>
<dbReference type="Pfam" id="PF10431">
    <property type="entry name" value="ClpB_D2-small"/>
    <property type="match status" value="1"/>
</dbReference>
<evidence type="ECO:0000256" key="11">
    <source>
        <dbReference type="RuleBase" id="RU362034"/>
    </source>
</evidence>
<evidence type="ECO:0000256" key="1">
    <source>
        <dbReference type="ARBA" id="ARBA00008675"/>
    </source>
</evidence>
<keyword evidence="7 10" id="KW-0143">Chaperone</keyword>
<dbReference type="InterPro" id="IPR027417">
    <property type="entry name" value="P-loop_NTPase"/>
</dbReference>
<comment type="function">
    <text evidence="11">Part of a stress-induced multi-chaperone system, it is involved in the recovery of the cell from heat-induced damage, in cooperation with DnaK, DnaJ and GrpE.</text>
</comment>
<keyword evidence="4 10" id="KW-0067">ATP-binding</keyword>
<evidence type="ECO:0000313" key="14">
    <source>
        <dbReference type="Proteomes" id="UP001432014"/>
    </source>
</evidence>
<dbReference type="PROSITE" id="PS00871">
    <property type="entry name" value="CLPAB_2"/>
    <property type="match status" value="1"/>
</dbReference>
<dbReference type="PRINTS" id="PR00300">
    <property type="entry name" value="CLPPROTEASEA"/>
</dbReference>
<dbReference type="InterPro" id="IPR001270">
    <property type="entry name" value="ClpA/B"/>
</dbReference>
<evidence type="ECO:0000256" key="3">
    <source>
        <dbReference type="ARBA" id="ARBA00022741"/>
    </source>
</evidence>
<dbReference type="SMART" id="SM00382">
    <property type="entry name" value="AAA"/>
    <property type="match status" value="2"/>
</dbReference>
<dbReference type="InterPro" id="IPR041546">
    <property type="entry name" value="ClpA/ClpB_AAA_lid"/>
</dbReference>
<dbReference type="SUPFAM" id="SSF52540">
    <property type="entry name" value="P-loop containing nucleoside triphosphate hydrolases"/>
    <property type="match status" value="2"/>
</dbReference>
<dbReference type="CDD" id="cd19499">
    <property type="entry name" value="RecA-like_ClpB_Hsp104-like"/>
    <property type="match status" value="1"/>
</dbReference>
<dbReference type="InterPro" id="IPR036628">
    <property type="entry name" value="Clp_N_dom_sf"/>
</dbReference>
<dbReference type="InterPro" id="IPR019489">
    <property type="entry name" value="Clp_ATPase_C"/>
</dbReference>
<evidence type="ECO:0000256" key="9">
    <source>
        <dbReference type="PROSITE-ProRule" id="PRU01251"/>
    </source>
</evidence>
<name>A0ABZ1WHF4_9ACTN</name>
<dbReference type="Gene3D" id="3.40.50.300">
    <property type="entry name" value="P-loop containing nucleotide triphosphate hydrolases"/>
    <property type="match status" value="3"/>
</dbReference>
<protein>
    <recommendedName>
        <fullName evidence="11">Chaperone protein ClpB</fullName>
    </recommendedName>
</protein>
<dbReference type="Gene3D" id="1.10.1780.10">
    <property type="entry name" value="Clp, N-terminal domain"/>
    <property type="match status" value="1"/>
</dbReference>
<keyword evidence="3 10" id="KW-0547">Nucleotide-binding</keyword>
<evidence type="ECO:0000256" key="10">
    <source>
        <dbReference type="RuleBase" id="RU004432"/>
    </source>
</evidence>
<feature type="coiled-coil region" evidence="11">
    <location>
        <begin position="87"/>
        <end position="114"/>
    </location>
</feature>
<evidence type="ECO:0000313" key="13">
    <source>
        <dbReference type="EMBL" id="WUS60306.1"/>
    </source>
</evidence>
<feature type="coiled-coil region" evidence="11">
    <location>
        <begin position="402"/>
        <end position="530"/>
    </location>
</feature>
<accession>A0ABZ1WHF4</accession>
<dbReference type="Pfam" id="PF02861">
    <property type="entry name" value="Clp_N"/>
    <property type="match status" value="1"/>
</dbReference>
<keyword evidence="6 11" id="KW-0175">Coiled coil</keyword>
<evidence type="ECO:0000256" key="7">
    <source>
        <dbReference type="ARBA" id="ARBA00023186"/>
    </source>
</evidence>
<dbReference type="EMBL" id="CP108482">
    <property type="protein sequence ID" value="WUS60306.1"/>
    <property type="molecule type" value="Genomic_DNA"/>
</dbReference>
<keyword evidence="5 11" id="KW-0346">Stress response</keyword>
<dbReference type="NCBIfam" id="TIGR03346">
    <property type="entry name" value="chaperone_ClpB"/>
    <property type="match status" value="1"/>
</dbReference>
<evidence type="ECO:0000256" key="5">
    <source>
        <dbReference type="ARBA" id="ARBA00023016"/>
    </source>
</evidence>
<dbReference type="Pfam" id="PF00004">
    <property type="entry name" value="AAA"/>
    <property type="match status" value="1"/>
</dbReference>
<dbReference type="InterPro" id="IPR003959">
    <property type="entry name" value="ATPase_AAA_core"/>
</dbReference>
<dbReference type="Proteomes" id="UP001432014">
    <property type="component" value="Chromosome"/>
</dbReference>
<dbReference type="InterPro" id="IPR004176">
    <property type="entry name" value="Clp_R_N"/>
</dbReference>
<dbReference type="SMART" id="SM01086">
    <property type="entry name" value="ClpB_D2-small"/>
    <property type="match status" value="1"/>
</dbReference>
<comment type="similarity">
    <text evidence="1 10">Belongs to the ClpA/ClpB family.</text>
</comment>
<comment type="subcellular location">
    <subcellularLocation>
        <location evidence="11">Cytoplasm</location>
    </subcellularLocation>
</comment>
<comment type="subunit">
    <text evidence="11">Homohexamer; The oligomerization is ATP-dependent.</text>
</comment>
<evidence type="ECO:0000256" key="6">
    <source>
        <dbReference type="ARBA" id="ARBA00023054"/>
    </source>
</evidence>
<evidence type="ECO:0000256" key="8">
    <source>
        <dbReference type="ARBA" id="ARBA00026057"/>
    </source>
</evidence>
<dbReference type="Pfam" id="PF07724">
    <property type="entry name" value="AAA_2"/>
    <property type="match status" value="1"/>
</dbReference>
<feature type="domain" description="Clp R" evidence="12">
    <location>
        <begin position="3"/>
        <end position="151"/>
    </location>
</feature>
<dbReference type="CDD" id="cd00009">
    <property type="entry name" value="AAA"/>
    <property type="match status" value="1"/>
</dbReference>
<proteinExistence type="inferred from homology"/>
<dbReference type="InterPro" id="IPR018368">
    <property type="entry name" value="ClpA/B_CS1"/>
</dbReference>
<dbReference type="InterPro" id="IPR003593">
    <property type="entry name" value="AAA+_ATPase"/>
</dbReference>
<dbReference type="PANTHER" id="PTHR11638:SF18">
    <property type="entry name" value="HEAT SHOCK PROTEIN 104"/>
    <property type="match status" value="1"/>
</dbReference>
<dbReference type="PANTHER" id="PTHR11638">
    <property type="entry name" value="ATP-DEPENDENT CLP PROTEASE"/>
    <property type="match status" value="1"/>
</dbReference>
<dbReference type="InterPro" id="IPR050130">
    <property type="entry name" value="ClpA_ClpB"/>
</dbReference>
<sequence length="873" mass="96987">MDMNRLTQKSQEALQGAQSVAVRMGQAEVDGEHLLLALLDQQDGLTTRLLTDAGADPAALRAAVEADLAKRPRTTGPGATPGQVMVTQRLARLLDSAEQEAKRLKDEYVSTEHLVLALVDEGPTTAAGRRLGEQRVSKDSFLAALTTVRGNQRVTSANPEEAYEALEKYGRDLVVEARTGRLDPVIGRDAEIRRVIQILSRKTKNNPVLIGEPGVGKTAVEGLAQRIVRGDVPEGLRDKTVFSLDMGSLVAGAKYRGEFEERLKAVLSEVKGAEGRILLFVDELHTVVGAGAAEGAMDAGNMLKPMLARGELHMIGATTLDEYRKHIESDAALERRFQTVLVDEPTVEDAISILRGIRERLEVFHGVKIQDGALVAAATLSHRYISDRFLPDKAIDLVDEACARLRTEIDSMPAELDELTRRATRLEIEEAALDQETDPASRARLEDLRRELADLRSEVDAKHAQWEAERQAIRKVQQLRQELERARQEAEQAERAYDLNRAAQLRYGTISELERRLAAEEEQLATKQGETRLLREVVTAEEIAEIVSAWTGIPVTRLQEGERQKLLKLDEILRERVVGQDEAVQLVADAVIRARSGVRDPRRPIGSFIFLGPTGVGKTELAKTLAAALFDSETNMIRLDMSEYQERHTVSRLVGAPPGYVGYEEGGQLTEAVRRKPYSVVLFDEIEKAHTDIFNTLLQVLDDGRITDSQGRTVDFRNTVVIMTSNLGSQYLLQDATQAGEIKPEVRTLVMTELSSHFRPEFLNRVDDIVLFHPLGVAQTERIVDLLLAELRDRLAEQRITLVLTEPGRRLIASEGYDPVYGARPLRRFISHEVETRIGRALLSGEARDGVTILVDARDDELTVTLQDEPREP</sequence>
<keyword evidence="14" id="KW-1185">Reference proteome</keyword>
<reference evidence="13 14" key="1">
    <citation type="submission" date="2022-10" db="EMBL/GenBank/DDBJ databases">
        <title>The complete genomes of actinobacterial strains from the NBC collection.</title>
        <authorList>
            <person name="Joergensen T.S."/>
            <person name="Alvarez Arevalo M."/>
            <person name="Sterndorff E.B."/>
            <person name="Faurdal D."/>
            <person name="Vuksanovic O."/>
            <person name="Mourched A.-S."/>
            <person name="Charusanti P."/>
            <person name="Shaw S."/>
            <person name="Blin K."/>
            <person name="Weber T."/>
        </authorList>
    </citation>
    <scope>NUCLEOTIDE SEQUENCE [LARGE SCALE GENOMIC DNA]</scope>
    <source>
        <strain evidence="13 14">NBC_01247</strain>
    </source>
</reference>
<dbReference type="SUPFAM" id="SSF81923">
    <property type="entry name" value="Double Clp-N motif"/>
    <property type="match status" value="1"/>
</dbReference>
<evidence type="ECO:0000259" key="12">
    <source>
        <dbReference type="PROSITE" id="PS51903"/>
    </source>
</evidence>
<keyword evidence="2 9" id="KW-0677">Repeat</keyword>
<dbReference type="PROSITE" id="PS51903">
    <property type="entry name" value="CLP_R"/>
    <property type="match status" value="1"/>
</dbReference>
<evidence type="ECO:0000256" key="2">
    <source>
        <dbReference type="ARBA" id="ARBA00022737"/>
    </source>
</evidence>
<dbReference type="Pfam" id="PF17871">
    <property type="entry name" value="AAA_lid_9"/>
    <property type="match status" value="1"/>
</dbReference>
<dbReference type="Gene3D" id="1.10.8.60">
    <property type="match status" value="1"/>
</dbReference>
<organism evidence="13 14">
    <name type="scientific">Kitasatospora herbaricolor</name>
    <dbReference type="NCBI Taxonomy" id="68217"/>
    <lineage>
        <taxon>Bacteria</taxon>
        <taxon>Bacillati</taxon>
        <taxon>Actinomycetota</taxon>
        <taxon>Actinomycetes</taxon>
        <taxon>Kitasatosporales</taxon>
        <taxon>Streptomycetaceae</taxon>
        <taxon>Kitasatospora</taxon>
    </lineage>
</organism>
<evidence type="ECO:0000256" key="4">
    <source>
        <dbReference type="ARBA" id="ARBA00022840"/>
    </source>
</evidence>
<gene>
    <name evidence="11 13" type="primary">clpB</name>
    <name evidence="13" type="ORF">OG469_35355</name>
</gene>
<dbReference type="InterPro" id="IPR017730">
    <property type="entry name" value="Chaperonin_ClpB"/>
</dbReference>
<dbReference type="InterPro" id="IPR028299">
    <property type="entry name" value="ClpA/B_CS2"/>
</dbReference>